<accession>A0A8S1B8P9</accession>
<feature type="compositionally biased region" description="Basic and acidic residues" evidence="1">
    <location>
        <begin position="87"/>
        <end position="97"/>
    </location>
</feature>
<feature type="region of interest" description="Disordered" evidence="1">
    <location>
        <begin position="70"/>
        <end position="97"/>
    </location>
</feature>
<keyword evidence="3" id="KW-1185">Reference proteome</keyword>
<sequence>MLDEDYALTMGLRLGRSSAARPRTQSTHTDGIKPRLPYMLEVPPIRVTHHLTLYAVDRVDLSLPPERNFQHSISRLSASRSSRGNRKQREFERKTFR</sequence>
<feature type="compositionally biased region" description="Low complexity" evidence="1">
    <location>
        <begin position="72"/>
        <end position="82"/>
    </location>
</feature>
<organism evidence="2 3">
    <name type="scientific">Arctia plantaginis</name>
    <name type="common">Wood tiger moth</name>
    <name type="synonym">Phalaena plantaginis</name>
    <dbReference type="NCBI Taxonomy" id="874455"/>
    <lineage>
        <taxon>Eukaryota</taxon>
        <taxon>Metazoa</taxon>
        <taxon>Ecdysozoa</taxon>
        <taxon>Arthropoda</taxon>
        <taxon>Hexapoda</taxon>
        <taxon>Insecta</taxon>
        <taxon>Pterygota</taxon>
        <taxon>Neoptera</taxon>
        <taxon>Endopterygota</taxon>
        <taxon>Lepidoptera</taxon>
        <taxon>Glossata</taxon>
        <taxon>Ditrysia</taxon>
        <taxon>Noctuoidea</taxon>
        <taxon>Erebidae</taxon>
        <taxon>Arctiinae</taxon>
        <taxon>Arctia</taxon>
    </lineage>
</organism>
<gene>
    <name evidence="2" type="ORF">APLA_LOCUS16356</name>
</gene>
<protein>
    <submittedName>
        <fullName evidence="2">Uncharacterized protein</fullName>
    </submittedName>
</protein>
<name>A0A8S1B8P9_ARCPL</name>
<comment type="caution">
    <text evidence="2">The sequence shown here is derived from an EMBL/GenBank/DDBJ whole genome shotgun (WGS) entry which is preliminary data.</text>
</comment>
<dbReference type="AlphaFoldDB" id="A0A8S1B8P9"/>
<evidence type="ECO:0000313" key="2">
    <source>
        <dbReference type="EMBL" id="CAB3258148.1"/>
    </source>
</evidence>
<proteinExistence type="predicted"/>
<dbReference type="Proteomes" id="UP000494106">
    <property type="component" value="Unassembled WGS sequence"/>
</dbReference>
<reference evidence="2 3" key="1">
    <citation type="submission" date="2020-04" db="EMBL/GenBank/DDBJ databases">
        <authorList>
            <person name="Wallbank WR R."/>
            <person name="Pardo Diaz C."/>
            <person name="Kozak K."/>
            <person name="Martin S."/>
            <person name="Jiggins C."/>
            <person name="Moest M."/>
            <person name="Warren A I."/>
            <person name="Byers J.R.P. K."/>
            <person name="Montejo-Kovacevich G."/>
            <person name="Yen C E."/>
        </authorList>
    </citation>
    <scope>NUCLEOTIDE SEQUENCE [LARGE SCALE GENOMIC DNA]</scope>
</reference>
<evidence type="ECO:0000313" key="3">
    <source>
        <dbReference type="Proteomes" id="UP000494106"/>
    </source>
</evidence>
<evidence type="ECO:0000256" key="1">
    <source>
        <dbReference type="SAM" id="MobiDB-lite"/>
    </source>
</evidence>
<dbReference type="EMBL" id="CADEBC010000596">
    <property type="protein sequence ID" value="CAB3258148.1"/>
    <property type="molecule type" value="Genomic_DNA"/>
</dbReference>